<keyword evidence="3" id="KW-0479">Metal-binding</keyword>
<evidence type="ECO:0000259" key="7">
    <source>
        <dbReference type="Pfam" id="PF03328"/>
    </source>
</evidence>
<dbReference type="InterPro" id="IPR005000">
    <property type="entry name" value="Aldolase/citrate-lyase_domain"/>
</dbReference>
<dbReference type="RefSeq" id="WP_058756273.1">
    <property type="nucleotide sequence ID" value="NZ_LDTB01000053.1"/>
</dbReference>
<evidence type="ECO:0000313" key="8">
    <source>
        <dbReference type="EMBL" id="KTT70418.1"/>
    </source>
</evidence>
<dbReference type="EMBL" id="LDTB01000053">
    <property type="protein sequence ID" value="KTT70418.1"/>
    <property type="molecule type" value="Genomic_DNA"/>
</dbReference>
<proteinExistence type="inferred from homology"/>
<evidence type="ECO:0000256" key="5">
    <source>
        <dbReference type="ARBA" id="ARBA00023317"/>
    </source>
</evidence>
<dbReference type="PATRIC" id="fig|869719.3.peg.2470"/>
<protein>
    <submittedName>
        <fullName evidence="8">4-hydroxy-2-oxo-heptane-1,7-dioate aldolase</fullName>
    </submittedName>
</protein>
<evidence type="ECO:0000256" key="3">
    <source>
        <dbReference type="ARBA" id="ARBA00022723"/>
    </source>
</evidence>
<keyword evidence="9" id="KW-1185">Reference proteome</keyword>
<dbReference type="PANTHER" id="PTHR30502">
    <property type="entry name" value="2-KETO-3-DEOXY-L-RHAMNONATE ALDOLASE"/>
    <property type="match status" value="1"/>
</dbReference>
<comment type="caution">
    <text evidence="8">The sequence shown here is derived from an EMBL/GenBank/DDBJ whole genome shotgun (WGS) entry which is preliminary data.</text>
</comment>
<dbReference type="InterPro" id="IPR050251">
    <property type="entry name" value="HpcH-HpaI_aldolase"/>
</dbReference>
<evidence type="ECO:0000313" key="9">
    <source>
        <dbReference type="Proteomes" id="UP000074310"/>
    </source>
</evidence>
<feature type="domain" description="HpcH/HpaI aldolase/citrate lyase" evidence="7">
    <location>
        <begin position="16"/>
        <end position="243"/>
    </location>
</feature>
<comment type="catalytic activity">
    <reaction evidence="6">
        <text>D-glyceraldehyde + pyruvate = 2-dehydro-3-deoxy-L-galactonate</text>
        <dbReference type="Rhea" id="RHEA:80055"/>
        <dbReference type="ChEBI" id="CHEBI:15361"/>
        <dbReference type="ChEBI" id="CHEBI:17378"/>
        <dbReference type="ChEBI" id="CHEBI:75545"/>
    </reaction>
</comment>
<keyword evidence="5" id="KW-0670">Pyruvate</keyword>
<evidence type="ECO:0000256" key="4">
    <source>
        <dbReference type="ARBA" id="ARBA00023239"/>
    </source>
</evidence>
<dbReference type="PANTHER" id="PTHR30502:SF4">
    <property type="entry name" value="5-KETO-4-DEOXY-D-GLUCARATE ALDOLASE"/>
    <property type="match status" value="1"/>
</dbReference>
<dbReference type="OrthoDB" id="9802624at2"/>
<dbReference type="GO" id="GO:0016832">
    <property type="term" value="F:aldehyde-lyase activity"/>
    <property type="evidence" value="ECO:0007669"/>
    <property type="project" value="TreeGrafter"/>
</dbReference>
<evidence type="ECO:0000256" key="6">
    <source>
        <dbReference type="ARBA" id="ARBA00045074"/>
    </source>
</evidence>
<dbReference type="GO" id="GO:0005737">
    <property type="term" value="C:cytoplasm"/>
    <property type="evidence" value="ECO:0007669"/>
    <property type="project" value="UniProtKB-ARBA"/>
</dbReference>
<sequence length="261" mass="27614">MTGNRFKRRLIAGETQVGLWQTLANPITTELCAAAGFDWLLLDAEHAPHSSPSLLALLQAMNGTASEAIVRLPDTGMTSIKQVLDLGAMTILAPFVESADQARQIVAGTRYAPEGVRGLAAGQIRASRWGRDRDYIHRANEEICVLVQIESGRGLEALPAILDVDGVDGIFIGPADLAASLGHRGELDHPDVQSAIDAAIRCTMDAGKPVGLLTLNEALAHDYIGRGCSFVAVGTDASLLANAVDGLAGRFFNRSVDEAGY</sequence>
<organism evidence="8 9">
    <name type="scientific">Sphingomonas endophytica</name>
    <dbReference type="NCBI Taxonomy" id="869719"/>
    <lineage>
        <taxon>Bacteria</taxon>
        <taxon>Pseudomonadati</taxon>
        <taxon>Pseudomonadota</taxon>
        <taxon>Alphaproteobacteria</taxon>
        <taxon>Sphingomonadales</taxon>
        <taxon>Sphingomonadaceae</taxon>
        <taxon>Sphingomonas</taxon>
    </lineage>
</organism>
<dbReference type="SUPFAM" id="SSF51621">
    <property type="entry name" value="Phosphoenolpyruvate/pyruvate domain"/>
    <property type="match status" value="1"/>
</dbReference>
<keyword evidence="4" id="KW-0456">Lyase</keyword>
<evidence type="ECO:0000256" key="2">
    <source>
        <dbReference type="ARBA" id="ARBA00005568"/>
    </source>
</evidence>
<evidence type="ECO:0000256" key="1">
    <source>
        <dbReference type="ARBA" id="ARBA00001968"/>
    </source>
</evidence>
<comment type="similarity">
    <text evidence="2">Belongs to the HpcH/HpaI aldolase family.</text>
</comment>
<dbReference type="Pfam" id="PF03328">
    <property type="entry name" value="HpcH_HpaI"/>
    <property type="match status" value="1"/>
</dbReference>
<dbReference type="GO" id="GO:0046872">
    <property type="term" value="F:metal ion binding"/>
    <property type="evidence" value="ECO:0007669"/>
    <property type="project" value="UniProtKB-KW"/>
</dbReference>
<comment type="cofactor">
    <cofactor evidence="1">
        <name>a divalent metal cation</name>
        <dbReference type="ChEBI" id="CHEBI:60240"/>
    </cofactor>
</comment>
<dbReference type="InterPro" id="IPR015813">
    <property type="entry name" value="Pyrv/PenolPyrv_kinase-like_dom"/>
</dbReference>
<accession>A0A147HZG4</accession>
<dbReference type="AlphaFoldDB" id="A0A147HZG4"/>
<dbReference type="InterPro" id="IPR040442">
    <property type="entry name" value="Pyrv_kinase-like_dom_sf"/>
</dbReference>
<dbReference type="Proteomes" id="UP000074310">
    <property type="component" value="Unassembled WGS sequence"/>
</dbReference>
<dbReference type="Gene3D" id="3.20.20.60">
    <property type="entry name" value="Phosphoenolpyruvate-binding domains"/>
    <property type="match status" value="1"/>
</dbReference>
<name>A0A147HZG4_9SPHN</name>
<gene>
    <name evidence="8" type="ORF">NS334_12430</name>
</gene>
<dbReference type="FunFam" id="3.20.20.60:FF:000004">
    <property type="entry name" value="5-keto-4-deoxy-D-glucarate aldolase"/>
    <property type="match status" value="1"/>
</dbReference>
<reference evidence="8 9" key="1">
    <citation type="journal article" date="2016" name="Front. Microbiol.">
        <title>Genomic Resource of Rice Seed Associated Bacteria.</title>
        <authorList>
            <person name="Midha S."/>
            <person name="Bansal K."/>
            <person name="Sharma S."/>
            <person name="Kumar N."/>
            <person name="Patil P.P."/>
            <person name="Chaudhry V."/>
            <person name="Patil P.B."/>
        </authorList>
    </citation>
    <scope>NUCLEOTIDE SEQUENCE [LARGE SCALE GENOMIC DNA]</scope>
    <source>
        <strain evidence="8 9">NS334</strain>
    </source>
</reference>